<sequence>MNLLQETLEAIAESGHDNTDIVFIGSPASGHACSWAEFTVLADFEYDDGYGGQIVSSDLVIVFADCGQLRRTEYDGSEGWEYIAPFKAPESSKAIYKLTGDMWSTLADHNP</sequence>
<dbReference type="RefSeq" id="WP_064481560.1">
    <property type="nucleotide sequence ID" value="NZ_CP015641.1"/>
</dbReference>
<dbReference type="Proteomes" id="UP000077787">
    <property type="component" value="Chromosome"/>
</dbReference>
<accession>A0A172WRK1</accession>
<evidence type="ECO:0000313" key="2">
    <source>
        <dbReference type="Proteomes" id="UP000077787"/>
    </source>
</evidence>
<organism evidence="1 2">
    <name type="scientific">Stutzerimonas stutzeri</name>
    <name type="common">Pseudomonas stutzeri</name>
    <dbReference type="NCBI Taxonomy" id="316"/>
    <lineage>
        <taxon>Bacteria</taxon>
        <taxon>Pseudomonadati</taxon>
        <taxon>Pseudomonadota</taxon>
        <taxon>Gammaproteobacteria</taxon>
        <taxon>Pseudomonadales</taxon>
        <taxon>Pseudomonadaceae</taxon>
        <taxon>Stutzerimonas</taxon>
    </lineage>
</organism>
<evidence type="ECO:0000313" key="1">
    <source>
        <dbReference type="EMBL" id="ANF25986.1"/>
    </source>
</evidence>
<dbReference type="AlphaFoldDB" id="A0A172WRK1"/>
<proteinExistence type="predicted"/>
<dbReference type="EMBL" id="CP015641">
    <property type="protein sequence ID" value="ANF25986.1"/>
    <property type="molecule type" value="Genomic_DNA"/>
</dbReference>
<dbReference type="OrthoDB" id="118142at2"/>
<protein>
    <submittedName>
        <fullName evidence="1">Uncharacterized protein</fullName>
    </submittedName>
</protein>
<name>A0A172WRK1_STUST</name>
<reference evidence="1 2" key="1">
    <citation type="submission" date="2016-05" db="EMBL/GenBank/DDBJ databases">
        <title>Genome sequence of Pseudomonas stutzeri 273 and identification of the exopolysaccharide biosynthesis locus.</title>
        <authorList>
            <person name="Wu S."/>
            <person name="Sun C."/>
        </authorList>
    </citation>
    <scope>NUCLEOTIDE SEQUENCE [LARGE SCALE GENOMIC DNA]</scope>
    <source>
        <strain evidence="1 2">273</strain>
    </source>
</reference>
<gene>
    <name evidence="1" type="ORF">PS273GM_12955</name>
</gene>